<sequence length="84" mass="9774">MKKSMKIDANLRELVDTVAGMKKMQPSARKEAVIERTRSSHHKAWNKNITLLIFTDSRQVFEERIEIITGKIVQVNLKLRRLAI</sequence>
<keyword evidence="2" id="KW-1185">Reference proteome</keyword>
<gene>
    <name evidence="1" type="ORF">ILEXP_LOCUS2717</name>
</gene>
<accession>A0ABC8QSN9</accession>
<name>A0ABC8QSN9_9AQUA</name>
<proteinExistence type="predicted"/>
<reference evidence="1 2" key="1">
    <citation type="submission" date="2024-02" db="EMBL/GenBank/DDBJ databases">
        <authorList>
            <person name="Vignale AGUSTIN F."/>
            <person name="Sosa J E."/>
            <person name="Modenutti C."/>
        </authorList>
    </citation>
    <scope>NUCLEOTIDE SEQUENCE [LARGE SCALE GENOMIC DNA]</scope>
</reference>
<protein>
    <submittedName>
        <fullName evidence="1">Uncharacterized protein</fullName>
    </submittedName>
</protein>
<dbReference type="EMBL" id="CAUOFW020000725">
    <property type="protein sequence ID" value="CAK9135755.1"/>
    <property type="molecule type" value="Genomic_DNA"/>
</dbReference>
<dbReference type="Proteomes" id="UP001642360">
    <property type="component" value="Unassembled WGS sequence"/>
</dbReference>
<organism evidence="1 2">
    <name type="scientific">Ilex paraguariensis</name>
    <name type="common">yerba mate</name>
    <dbReference type="NCBI Taxonomy" id="185542"/>
    <lineage>
        <taxon>Eukaryota</taxon>
        <taxon>Viridiplantae</taxon>
        <taxon>Streptophyta</taxon>
        <taxon>Embryophyta</taxon>
        <taxon>Tracheophyta</taxon>
        <taxon>Spermatophyta</taxon>
        <taxon>Magnoliopsida</taxon>
        <taxon>eudicotyledons</taxon>
        <taxon>Gunneridae</taxon>
        <taxon>Pentapetalae</taxon>
        <taxon>asterids</taxon>
        <taxon>campanulids</taxon>
        <taxon>Aquifoliales</taxon>
        <taxon>Aquifoliaceae</taxon>
        <taxon>Ilex</taxon>
    </lineage>
</organism>
<dbReference type="AlphaFoldDB" id="A0ABC8QSN9"/>
<comment type="caution">
    <text evidence="1">The sequence shown here is derived from an EMBL/GenBank/DDBJ whole genome shotgun (WGS) entry which is preliminary data.</text>
</comment>
<evidence type="ECO:0000313" key="2">
    <source>
        <dbReference type="Proteomes" id="UP001642360"/>
    </source>
</evidence>
<evidence type="ECO:0000313" key="1">
    <source>
        <dbReference type="EMBL" id="CAK9135755.1"/>
    </source>
</evidence>